<proteinExistence type="predicted"/>
<evidence type="ECO:0000313" key="2">
    <source>
        <dbReference type="Proteomes" id="UP000000267"/>
    </source>
</evidence>
<dbReference type="InParanoid" id="A7TN13"/>
<name>A7TN13_VANPO</name>
<dbReference type="eggNOG" id="ENOG502SY48">
    <property type="taxonomic scope" value="Eukaryota"/>
</dbReference>
<gene>
    <name evidence="1" type="ORF">Kpol_1059p9</name>
</gene>
<dbReference type="KEGG" id="vpo:Kpol_1059p9"/>
<evidence type="ECO:0000313" key="1">
    <source>
        <dbReference type="EMBL" id="EDO16319.1"/>
    </source>
</evidence>
<dbReference type="AlphaFoldDB" id="A7TN13"/>
<sequence>MPIRRLDRDDLKELSLVEPDKSIITRNAINGRFSIYNEGPDISAYPANIHEGNEVNRSAVMGQFSDNIFASKPRLRIQDNEDTKYGGIFNGEEDRENGFKRQIRNNRSLKISPMKKAISLGYSSKICKQEGHMVEKSDSRQISNNSRVRFHEDVEIQSTPLTKYINRPMLNILSNASNGSNNKKKNPRTRIFELKREIDQNIQILEDYNKVISYNIGHKKRDISLPEESSTRTIKIQNDILRNDFNSNNYNKNNRRPSSINMKSNHVYMTNENSYLGNESLTSAGTIHSISPSIFSQLDRSSIDESMVINTQNKMYPNMQTPTNEQDEVVTKKQIDWNLGSNMIEKFCVEDNMWKTSVGHWMIENSKDDSDNCMQVTSSQETSRPYLYEIQTMILNSLNN</sequence>
<keyword evidence="2" id="KW-1185">Reference proteome</keyword>
<reference evidence="1 2" key="1">
    <citation type="journal article" date="2007" name="Proc. Natl. Acad. Sci. U.S.A.">
        <title>Independent sorting-out of thousands of duplicated gene pairs in two yeast species descended from a whole-genome duplication.</title>
        <authorList>
            <person name="Scannell D.R."/>
            <person name="Frank A.C."/>
            <person name="Conant G.C."/>
            <person name="Byrne K.P."/>
            <person name="Woolfit M."/>
            <person name="Wolfe K.H."/>
        </authorList>
    </citation>
    <scope>NUCLEOTIDE SEQUENCE [LARGE SCALE GENOMIC DNA]</scope>
    <source>
        <strain evidence="2">ATCC 22028 / DSM 70294 / BCRC 21397 / CBS 2163 / NBRC 10782 / NRRL Y-8283 / UCD 57-17</strain>
    </source>
</reference>
<dbReference type="EMBL" id="DS480427">
    <property type="protein sequence ID" value="EDO16319.1"/>
    <property type="molecule type" value="Genomic_DNA"/>
</dbReference>
<dbReference type="OMA" id="ISAYPAN"/>
<organism evidence="2">
    <name type="scientific">Vanderwaltozyma polyspora (strain ATCC 22028 / DSM 70294 / BCRC 21397 / CBS 2163 / NBRC 10782 / NRRL Y-8283 / UCD 57-17)</name>
    <name type="common">Kluyveromyces polysporus</name>
    <dbReference type="NCBI Taxonomy" id="436907"/>
    <lineage>
        <taxon>Eukaryota</taxon>
        <taxon>Fungi</taxon>
        <taxon>Dikarya</taxon>
        <taxon>Ascomycota</taxon>
        <taxon>Saccharomycotina</taxon>
        <taxon>Saccharomycetes</taxon>
        <taxon>Saccharomycetales</taxon>
        <taxon>Saccharomycetaceae</taxon>
        <taxon>Vanderwaltozyma</taxon>
    </lineage>
</organism>
<dbReference type="RefSeq" id="XP_001644177.1">
    <property type="nucleotide sequence ID" value="XM_001644127.1"/>
</dbReference>
<protein>
    <submittedName>
        <fullName evidence="1">Uncharacterized protein</fullName>
    </submittedName>
</protein>
<dbReference type="GeneID" id="5544489"/>
<dbReference type="Proteomes" id="UP000000267">
    <property type="component" value="Unassembled WGS sequence"/>
</dbReference>
<dbReference type="HOGENOM" id="CLU_687313_0_0_1"/>
<accession>A7TN13</accession>